<comment type="function">
    <text evidence="2 22">Cell wall formation.</text>
</comment>
<evidence type="ECO:0000256" key="26">
    <source>
        <dbReference type="PROSITE-ProRule" id="PRU00409"/>
    </source>
</evidence>
<name>A0AA45WKH8_9BACL</name>
<evidence type="ECO:0000256" key="16">
    <source>
        <dbReference type="ARBA" id="ARBA00023316"/>
    </source>
</evidence>
<evidence type="ECO:0000256" key="25">
    <source>
        <dbReference type="PIRSR" id="PIRSR039102-3"/>
    </source>
</evidence>
<dbReference type="InterPro" id="IPR016185">
    <property type="entry name" value="PreATP-grasp_dom_sf"/>
</dbReference>
<dbReference type="InterPro" id="IPR000291">
    <property type="entry name" value="D-Ala_lig_Van_CS"/>
</dbReference>
<feature type="binding site" evidence="25">
    <location>
        <position position="313"/>
    </location>
    <ligand>
        <name>Mg(2+)</name>
        <dbReference type="ChEBI" id="CHEBI:18420"/>
        <label>1</label>
    </ligand>
</feature>
<evidence type="ECO:0000256" key="13">
    <source>
        <dbReference type="ARBA" id="ARBA00022960"/>
    </source>
</evidence>
<dbReference type="InterPro" id="IPR011761">
    <property type="entry name" value="ATP-grasp"/>
</dbReference>
<dbReference type="PROSITE" id="PS00843">
    <property type="entry name" value="DALA_DALA_LIGASE_1"/>
    <property type="match status" value="1"/>
</dbReference>
<protein>
    <recommendedName>
        <fullName evidence="19 22">D-alanine--D-alanine ligase</fullName>
        <ecNumber evidence="6 22">6.3.2.4</ecNumber>
    </recommendedName>
    <alternativeName>
        <fullName evidence="21 22">D-Ala-D-Ala ligase</fullName>
    </alternativeName>
    <alternativeName>
        <fullName evidence="20 22">D-alanylalanine synthetase</fullName>
    </alternativeName>
</protein>
<evidence type="ECO:0000256" key="9">
    <source>
        <dbReference type="ARBA" id="ARBA00022723"/>
    </source>
</evidence>
<evidence type="ECO:0000256" key="12">
    <source>
        <dbReference type="ARBA" id="ARBA00022842"/>
    </source>
</evidence>
<feature type="binding site" evidence="24">
    <location>
        <begin position="312"/>
        <end position="313"/>
    </location>
    <ligand>
        <name>ATP</name>
        <dbReference type="ChEBI" id="CHEBI:30616"/>
    </ligand>
</feature>
<keyword evidence="8 22" id="KW-0436">Ligase</keyword>
<evidence type="ECO:0000256" key="3">
    <source>
        <dbReference type="ARBA" id="ARBA00004496"/>
    </source>
</evidence>
<evidence type="ECO:0000256" key="24">
    <source>
        <dbReference type="PIRSR" id="PIRSR039102-2"/>
    </source>
</evidence>
<comment type="subcellular location">
    <subcellularLocation>
        <location evidence="3 22">Cytoplasm</location>
    </subcellularLocation>
</comment>
<dbReference type="PIRSF" id="PIRSF039102">
    <property type="entry name" value="Ddl/VanB"/>
    <property type="match status" value="1"/>
</dbReference>
<dbReference type="Pfam" id="PF07478">
    <property type="entry name" value="Dala_Dala_lig_C"/>
    <property type="match status" value="1"/>
</dbReference>
<evidence type="ECO:0000256" key="18">
    <source>
        <dbReference type="ARBA" id="ARBA00060592"/>
    </source>
</evidence>
<dbReference type="Gene3D" id="3.30.1490.20">
    <property type="entry name" value="ATP-grasp fold, A domain"/>
    <property type="match status" value="1"/>
</dbReference>
<comment type="cofactor">
    <cofactor evidence="25">
        <name>Mg(2+)</name>
        <dbReference type="ChEBI" id="CHEBI:18420"/>
    </cofactor>
    <cofactor evidence="25">
        <name>Mn(2+)</name>
        <dbReference type="ChEBI" id="CHEBI:29035"/>
    </cofactor>
    <text evidence="25">Binds 2 magnesium or manganese ions per subunit.</text>
</comment>
<evidence type="ECO:0000259" key="27">
    <source>
        <dbReference type="PROSITE" id="PS50975"/>
    </source>
</evidence>
<dbReference type="PROSITE" id="PS00844">
    <property type="entry name" value="DALA_DALA_LIGASE_2"/>
    <property type="match status" value="1"/>
</dbReference>
<reference evidence="28" key="1">
    <citation type="submission" date="2017-05" db="EMBL/GenBank/DDBJ databases">
        <authorList>
            <person name="Varghese N."/>
            <person name="Submissions S."/>
        </authorList>
    </citation>
    <scope>NUCLEOTIDE SEQUENCE</scope>
    <source>
        <strain evidence="28">DSM 45262</strain>
    </source>
</reference>
<evidence type="ECO:0000313" key="29">
    <source>
        <dbReference type="Proteomes" id="UP001157946"/>
    </source>
</evidence>
<evidence type="ECO:0000256" key="5">
    <source>
        <dbReference type="ARBA" id="ARBA00010871"/>
    </source>
</evidence>
<feature type="binding site" evidence="24">
    <location>
        <begin position="219"/>
        <end position="226"/>
    </location>
    <ligand>
        <name>ATP</name>
        <dbReference type="ChEBI" id="CHEBI:30616"/>
    </ligand>
</feature>
<dbReference type="PROSITE" id="PS50975">
    <property type="entry name" value="ATP_GRASP"/>
    <property type="match status" value="1"/>
</dbReference>
<dbReference type="GO" id="GO:0005524">
    <property type="term" value="F:ATP binding"/>
    <property type="evidence" value="ECO:0007669"/>
    <property type="project" value="UniProtKB-UniRule"/>
</dbReference>
<keyword evidence="9 25" id="KW-0479">Metal-binding</keyword>
<feature type="binding site" evidence="24">
    <location>
        <position position="136"/>
    </location>
    <ligand>
        <name>ATP</name>
        <dbReference type="ChEBI" id="CHEBI:30616"/>
    </ligand>
</feature>
<evidence type="ECO:0000256" key="11">
    <source>
        <dbReference type="ARBA" id="ARBA00022840"/>
    </source>
</evidence>
<dbReference type="Proteomes" id="UP001157946">
    <property type="component" value="Unassembled WGS sequence"/>
</dbReference>
<dbReference type="FunFam" id="3.30.470.20:FF:000008">
    <property type="entry name" value="D-alanine--D-alanine ligase"/>
    <property type="match status" value="1"/>
</dbReference>
<evidence type="ECO:0000256" key="8">
    <source>
        <dbReference type="ARBA" id="ARBA00022598"/>
    </source>
</evidence>
<dbReference type="NCBIfam" id="NF002378">
    <property type="entry name" value="PRK01372.1"/>
    <property type="match status" value="1"/>
</dbReference>
<comment type="cofactor">
    <cofactor evidence="1">
        <name>Mn(2+)</name>
        <dbReference type="ChEBI" id="CHEBI:29035"/>
    </cofactor>
</comment>
<feature type="active site" evidence="23">
    <location>
        <position position="17"/>
    </location>
</feature>
<dbReference type="InterPro" id="IPR013815">
    <property type="entry name" value="ATP_grasp_subdomain_1"/>
</dbReference>
<dbReference type="GO" id="GO:0008716">
    <property type="term" value="F:D-alanine-D-alanine ligase activity"/>
    <property type="evidence" value="ECO:0007669"/>
    <property type="project" value="UniProtKB-UniRule"/>
</dbReference>
<dbReference type="Gene3D" id="3.30.470.20">
    <property type="entry name" value="ATP-grasp fold, B domain"/>
    <property type="match status" value="1"/>
</dbReference>
<dbReference type="InterPro" id="IPR011095">
    <property type="entry name" value="Dala_Dala_lig_C"/>
</dbReference>
<comment type="similarity">
    <text evidence="5 22">Belongs to the D-alanine--D-alanine ligase family.</text>
</comment>
<evidence type="ECO:0000256" key="2">
    <source>
        <dbReference type="ARBA" id="ARBA00003921"/>
    </source>
</evidence>
<dbReference type="NCBIfam" id="NF002528">
    <property type="entry name" value="PRK01966.1-4"/>
    <property type="match status" value="1"/>
</dbReference>
<comment type="catalytic activity">
    <reaction evidence="17 22">
        <text>2 D-alanine + ATP = D-alanyl-D-alanine + ADP + phosphate + H(+)</text>
        <dbReference type="Rhea" id="RHEA:11224"/>
        <dbReference type="ChEBI" id="CHEBI:15378"/>
        <dbReference type="ChEBI" id="CHEBI:30616"/>
        <dbReference type="ChEBI" id="CHEBI:43474"/>
        <dbReference type="ChEBI" id="CHEBI:57416"/>
        <dbReference type="ChEBI" id="CHEBI:57822"/>
        <dbReference type="ChEBI" id="CHEBI:456216"/>
        <dbReference type="EC" id="6.3.2.4"/>
    </reaction>
</comment>
<evidence type="ECO:0000256" key="4">
    <source>
        <dbReference type="ARBA" id="ARBA00004752"/>
    </source>
</evidence>
<dbReference type="GO" id="GO:0071555">
    <property type="term" value="P:cell wall organization"/>
    <property type="evidence" value="ECO:0007669"/>
    <property type="project" value="UniProtKB-KW"/>
</dbReference>
<evidence type="ECO:0000256" key="14">
    <source>
        <dbReference type="ARBA" id="ARBA00022984"/>
    </source>
</evidence>
<evidence type="ECO:0000256" key="7">
    <source>
        <dbReference type="ARBA" id="ARBA00022490"/>
    </source>
</evidence>
<feature type="binding site" evidence="25">
    <location>
        <position position="299"/>
    </location>
    <ligand>
        <name>Mg(2+)</name>
        <dbReference type="ChEBI" id="CHEBI:18420"/>
        <label>1</label>
    </ligand>
</feature>
<keyword evidence="11 26" id="KW-0067">ATP-binding</keyword>
<sequence>MSKKLRVAVLFGGKSGEHEVSLASASSVMKAMDHDKYDIIPIGITQEGSFLLGQAALPMLEGKTEQAEINRLQQMMPAVTTGTHALPAFHREEIDVVFPVLHGTYGEDGTIQGFLEIANIPYVGAGVLASSVGMDKAVSKKVFAEAGLPQANYVSFLKADLVRNQEAVLARIETELGYPCFVKPANLGSSVGISKAKNREELIEALALASAYDRKIVVEEFVPAHEVEVAVLGNDEPEASVPGEIVSSNEFYDYKAKYIDGKSVMRIPAELPQDTAEQLREMAIRAFKAIDGSGLARVDFFIRKDTGEILLNEINTMPGFTQFSMYAKLWEHSGLTYAELVDKLIQLALERYEEKSQLRTDFAAE</sequence>
<keyword evidence="14 22" id="KW-0573">Peptidoglycan synthesis</keyword>
<dbReference type="GO" id="GO:0008360">
    <property type="term" value="P:regulation of cell shape"/>
    <property type="evidence" value="ECO:0007669"/>
    <property type="project" value="UniProtKB-KW"/>
</dbReference>
<dbReference type="PANTHER" id="PTHR23132:SF25">
    <property type="entry name" value="D-ALANINE--D-ALANINE LIGASE A"/>
    <property type="match status" value="1"/>
</dbReference>
<feature type="domain" description="ATP-grasp" evidence="27">
    <location>
        <begin position="140"/>
        <end position="346"/>
    </location>
</feature>
<keyword evidence="29" id="KW-1185">Reference proteome</keyword>
<dbReference type="Pfam" id="PF01820">
    <property type="entry name" value="Dala_Dala_lig_N"/>
    <property type="match status" value="1"/>
</dbReference>
<feature type="active site" evidence="23">
    <location>
        <position position="324"/>
    </location>
</feature>
<evidence type="ECO:0000256" key="22">
    <source>
        <dbReference type="HAMAP-Rule" id="MF_00047"/>
    </source>
</evidence>
<keyword evidence="7 22" id="KW-0963">Cytoplasm</keyword>
<evidence type="ECO:0000256" key="19">
    <source>
        <dbReference type="ARBA" id="ARBA00068427"/>
    </source>
</evidence>
<dbReference type="SUPFAM" id="SSF56059">
    <property type="entry name" value="Glutathione synthetase ATP-binding domain-like"/>
    <property type="match status" value="1"/>
</dbReference>
<dbReference type="InterPro" id="IPR005905">
    <property type="entry name" value="D_ala_D_ala"/>
</dbReference>
<dbReference type="InterPro" id="IPR011127">
    <property type="entry name" value="Dala_Dala_lig_N"/>
</dbReference>
<dbReference type="NCBIfam" id="NF002526">
    <property type="entry name" value="PRK01966.1-2"/>
    <property type="match status" value="1"/>
</dbReference>
<evidence type="ECO:0000256" key="10">
    <source>
        <dbReference type="ARBA" id="ARBA00022741"/>
    </source>
</evidence>
<evidence type="ECO:0000256" key="21">
    <source>
        <dbReference type="ARBA" id="ARBA00077154"/>
    </source>
</evidence>
<dbReference type="GO" id="GO:0046872">
    <property type="term" value="F:metal ion binding"/>
    <property type="evidence" value="ECO:0007669"/>
    <property type="project" value="UniProtKB-KW"/>
</dbReference>
<organism evidence="28 29">
    <name type="scientific">Laceyella tengchongensis</name>
    <dbReference type="NCBI Taxonomy" id="574699"/>
    <lineage>
        <taxon>Bacteria</taxon>
        <taxon>Bacillati</taxon>
        <taxon>Bacillota</taxon>
        <taxon>Bacilli</taxon>
        <taxon>Bacillales</taxon>
        <taxon>Thermoactinomycetaceae</taxon>
        <taxon>Laceyella</taxon>
    </lineage>
</organism>
<comment type="pathway">
    <text evidence="4 22">Cell wall biogenesis; peptidoglycan biosynthesis.</text>
</comment>
<comment type="pathway">
    <text evidence="18">Glycan biosynthesis.</text>
</comment>
<keyword evidence="10 24" id="KW-0547">Nucleotide-binding</keyword>
<dbReference type="EMBL" id="FXTU01000001">
    <property type="protein sequence ID" value="SMP06858.1"/>
    <property type="molecule type" value="Genomic_DNA"/>
</dbReference>
<evidence type="ECO:0000256" key="6">
    <source>
        <dbReference type="ARBA" id="ARBA00012216"/>
    </source>
</evidence>
<dbReference type="NCBIfam" id="TIGR01205">
    <property type="entry name" value="D_ala_D_alaTIGR"/>
    <property type="match status" value="1"/>
</dbReference>
<dbReference type="SUPFAM" id="SSF52440">
    <property type="entry name" value="PreATP-grasp domain"/>
    <property type="match status" value="1"/>
</dbReference>
<gene>
    <name evidence="22" type="primary">ddl</name>
    <name evidence="28" type="ORF">SAMN06265361_101718</name>
</gene>
<evidence type="ECO:0000256" key="1">
    <source>
        <dbReference type="ARBA" id="ARBA00001936"/>
    </source>
</evidence>
<dbReference type="GO" id="GO:0009252">
    <property type="term" value="P:peptidoglycan biosynthetic process"/>
    <property type="evidence" value="ECO:0007669"/>
    <property type="project" value="UniProtKB-UniRule"/>
</dbReference>
<feature type="binding site" evidence="25">
    <location>
        <position position="315"/>
    </location>
    <ligand>
        <name>Mg(2+)</name>
        <dbReference type="ChEBI" id="CHEBI:18420"/>
        <label>2</label>
    </ligand>
</feature>
<dbReference type="GO" id="GO:0005829">
    <property type="term" value="C:cytosol"/>
    <property type="evidence" value="ECO:0007669"/>
    <property type="project" value="TreeGrafter"/>
</dbReference>
<dbReference type="FunFam" id="3.30.1490.20:FF:000007">
    <property type="entry name" value="D-alanine--D-alanine ligase"/>
    <property type="match status" value="1"/>
</dbReference>
<dbReference type="EC" id="6.3.2.4" evidence="6 22"/>
<evidence type="ECO:0000256" key="23">
    <source>
        <dbReference type="PIRSR" id="PIRSR039102-1"/>
    </source>
</evidence>
<feature type="active site" evidence="23">
    <location>
        <position position="189"/>
    </location>
</feature>
<feature type="binding site" evidence="25">
    <location>
        <position position="313"/>
    </location>
    <ligand>
        <name>Mg(2+)</name>
        <dbReference type="ChEBI" id="CHEBI:18420"/>
        <label>2</label>
    </ligand>
</feature>
<keyword evidence="13 22" id="KW-0133">Cell shape</keyword>
<evidence type="ECO:0000313" key="28">
    <source>
        <dbReference type="EMBL" id="SMP06858.1"/>
    </source>
</evidence>
<dbReference type="HAMAP" id="MF_00047">
    <property type="entry name" value="Dala_Dala_lig"/>
    <property type="match status" value="1"/>
</dbReference>
<keyword evidence="12 25" id="KW-0460">Magnesium</keyword>
<keyword evidence="16 22" id="KW-0961">Cell wall biogenesis/degradation</keyword>
<feature type="binding site" evidence="24">
    <location>
        <begin position="181"/>
        <end position="183"/>
    </location>
    <ligand>
        <name>ATP</name>
        <dbReference type="ChEBI" id="CHEBI:30616"/>
    </ligand>
</feature>
<dbReference type="AlphaFoldDB" id="A0AA45WKH8"/>
<evidence type="ECO:0000256" key="15">
    <source>
        <dbReference type="ARBA" id="ARBA00023211"/>
    </source>
</evidence>
<keyword evidence="15 25" id="KW-0464">Manganese</keyword>
<dbReference type="PANTHER" id="PTHR23132">
    <property type="entry name" value="D-ALANINE--D-ALANINE LIGASE"/>
    <property type="match status" value="1"/>
</dbReference>
<dbReference type="Gene3D" id="3.40.50.20">
    <property type="match status" value="1"/>
</dbReference>
<accession>A0AA45WKH8</accession>
<dbReference type="RefSeq" id="WP_284723984.1">
    <property type="nucleotide sequence ID" value="NZ_FXTU01000001.1"/>
</dbReference>
<feature type="binding site" evidence="24">
    <location>
        <begin position="189"/>
        <end position="190"/>
    </location>
    <ligand>
        <name>ATP</name>
        <dbReference type="ChEBI" id="CHEBI:30616"/>
    </ligand>
</feature>
<comment type="caution">
    <text evidence="28">The sequence shown here is derived from an EMBL/GenBank/DDBJ whole genome shotgun (WGS) entry which is preliminary data.</text>
</comment>
<evidence type="ECO:0000256" key="17">
    <source>
        <dbReference type="ARBA" id="ARBA00047614"/>
    </source>
</evidence>
<evidence type="ECO:0000256" key="20">
    <source>
        <dbReference type="ARBA" id="ARBA00076288"/>
    </source>
</evidence>
<proteinExistence type="inferred from homology"/>